<dbReference type="InterPro" id="IPR016032">
    <property type="entry name" value="Sig_transdc_resp-reg_C-effctor"/>
</dbReference>
<dbReference type="SMART" id="SM00862">
    <property type="entry name" value="Trans_reg_C"/>
    <property type="match status" value="1"/>
</dbReference>
<name>A0ABY1KAZ2_9BACL</name>
<dbReference type="PROSITE" id="PS50110">
    <property type="entry name" value="RESPONSE_REGULATORY"/>
    <property type="match status" value="1"/>
</dbReference>
<gene>
    <name evidence="10" type="ORF">SAMN05421578_11765</name>
</gene>
<keyword evidence="3" id="KW-0805">Transcription regulation</keyword>
<evidence type="ECO:0000256" key="1">
    <source>
        <dbReference type="ARBA" id="ARBA00022553"/>
    </source>
</evidence>
<evidence type="ECO:0000256" key="4">
    <source>
        <dbReference type="ARBA" id="ARBA00023125"/>
    </source>
</evidence>
<dbReference type="InterPro" id="IPR011006">
    <property type="entry name" value="CheY-like_superfamily"/>
</dbReference>
<feature type="DNA-binding region" description="OmpR/PhoB-type" evidence="7">
    <location>
        <begin position="95"/>
        <end position="194"/>
    </location>
</feature>
<evidence type="ECO:0000256" key="3">
    <source>
        <dbReference type="ARBA" id="ARBA00023015"/>
    </source>
</evidence>
<feature type="modified residue" description="4-aspartylphosphate" evidence="6">
    <location>
        <position position="17"/>
    </location>
</feature>
<keyword evidence="5" id="KW-0804">Transcription</keyword>
<dbReference type="PANTHER" id="PTHR48111">
    <property type="entry name" value="REGULATOR OF RPOS"/>
    <property type="match status" value="1"/>
</dbReference>
<evidence type="ECO:0000256" key="2">
    <source>
        <dbReference type="ARBA" id="ARBA00023012"/>
    </source>
</evidence>
<dbReference type="Gene3D" id="1.10.10.10">
    <property type="entry name" value="Winged helix-like DNA-binding domain superfamily/Winged helix DNA-binding domain"/>
    <property type="match status" value="1"/>
</dbReference>
<dbReference type="GO" id="GO:0003677">
    <property type="term" value="F:DNA binding"/>
    <property type="evidence" value="ECO:0007669"/>
    <property type="project" value="UniProtKB-KW"/>
</dbReference>
<reference evidence="10 11" key="1">
    <citation type="submission" date="2017-01" db="EMBL/GenBank/DDBJ databases">
        <authorList>
            <person name="Varghese N."/>
            <person name="Submissions S."/>
        </authorList>
    </citation>
    <scope>NUCLEOTIDE SEQUENCE [LARGE SCALE GENOMIC DNA]</scope>
    <source>
        <strain evidence="10 11">ATCC 23464</strain>
    </source>
</reference>
<proteinExistence type="predicted"/>
<accession>A0ABY1KAZ2</accession>
<evidence type="ECO:0000259" key="8">
    <source>
        <dbReference type="PROSITE" id="PS50110"/>
    </source>
</evidence>
<dbReference type="Pfam" id="PF00486">
    <property type="entry name" value="Trans_reg_C"/>
    <property type="match status" value="1"/>
</dbReference>
<dbReference type="PANTHER" id="PTHR48111:SF26">
    <property type="entry name" value="STAGE 0 SPORULATION PROTEIN A HOMOLOG"/>
    <property type="match status" value="1"/>
</dbReference>
<keyword evidence="4 7" id="KW-0238">DNA-binding</keyword>
<keyword evidence="11" id="KW-1185">Reference proteome</keyword>
<dbReference type="PROSITE" id="PS51755">
    <property type="entry name" value="OMPR_PHOB"/>
    <property type="match status" value="1"/>
</dbReference>
<comment type="caution">
    <text evidence="10">The sequence shown here is derived from an EMBL/GenBank/DDBJ whole genome shotgun (WGS) entry which is preliminary data.</text>
</comment>
<dbReference type="InterPro" id="IPR039420">
    <property type="entry name" value="WalR-like"/>
</dbReference>
<dbReference type="InterPro" id="IPR036388">
    <property type="entry name" value="WH-like_DNA-bd_sf"/>
</dbReference>
<dbReference type="SMART" id="SM00448">
    <property type="entry name" value="REC"/>
    <property type="match status" value="1"/>
</dbReference>
<dbReference type="SUPFAM" id="SSF46894">
    <property type="entry name" value="C-terminal effector domain of the bipartite response regulators"/>
    <property type="match status" value="1"/>
</dbReference>
<protein>
    <submittedName>
        <fullName evidence="10">DNA-binding response regulator, OmpR family, contains REC and winged-helix (WHTH) domain</fullName>
    </submittedName>
</protein>
<dbReference type="Gene3D" id="6.10.250.690">
    <property type="match status" value="1"/>
</dbReference>
<dbReference type="InterPro" id="IPR001789">
    <property type="entry name" value="Sig_transdc_resp-reg_receiver"/>
</dbReference>
<dbReference type="CDD" id="cd00383">
    <property type="entry name" value="trans_reg_C"/>
    <property type="match status" value="1"/>
</dbReference>
<sequence>MGLTRAIKEDYDLIILDLMLPKVDGFEICRQIRLEKDIPILMITAMKGDIDIIRGLGLGADDYMTKPFSPSEMVARVKAHIARYDRLVGGVTRNQDRMTIRGLTIDKASRRVLLNEQEIIFTTKEFELLAYLAANLDRVLSKDMIFERVWGMDAAGDVATVTVHIGKIREKIEADPSSPQYIETIWGVGYRFIA</sequence>
<evidence type="ECO:0000256" key="7">
    <source>
        <dbReference type="PROSITE-ProRule" id="PRU01091"/>
    </source>
</evidence>
<dbReference type="Pfam" id="PF00072">
    <property type="entry name" value="Response_reg"/>
    <property type="match status" value="1"/>
</dbReference>
<dbReference type="Proteomes" id="UP000186666">
    <property type="component" value="Unassembled WGS sequence"/>
</dbReference>
<evidence type="ECO:0000256" key="6">
    <source>
        <dbReference type="PROSITE-ProRule" id="PRU00169"/>
    </source>
</evidence>
<keyword evidence="1 6" id="KW-0597">Phosphoprotein</keyword>
<evidence type="ECO:0000313" key="11">
    <source>
        <dbReference type="Proteomes" id="UP000186666"/>
    </source>
</evidence>
<dbReference type="EMBL" id="FTNK01000017">
    <property type="protein sequence ID" value="SIR53071.1"/>
    <property type="molecule type" value="Genomic_DNA"/>
</dbReference>
<dbReference type="Gene3D" id="3.40.50.2300">
    <property type="match status" value="1"/>
</dbReference>
<keyword evidence="2" id="KW-0902">Two-component regulatory system</keyword>
<evidence type="ECO:0000259" key="9">
    <source>
        <dbReference type="PROSITE" id="PS51755"/>
    </source>
</evidence>
<organism evidence="10 11">
    <name type="scientific">Paenibacillus macquariensis</name>
    <dbReference type="NCBI Taxonomy" id="948756"/>
    <lineage>
        <taxon>Bacteria</taxon>
        <taxon>Bacillati</taxon>
        <taxon>Bacillota</taxon>
        <taxon>Bacilli</taxon>
        <taxon>Bacillales</taxon>
        <taxon>Paenibacillaceae</taxon>
        <taxon>Paenibacillus</taxon>
    </lineage>
</organism>
<dbReference type="SUPFAM" id="SSF52172">
    <property type="entry name" value="CheY-like"/>
    <property type="match status" value="1"/>
</dbReference>
<evidence type="ECO:0000256" key="5">
    <source>
        <dbReference type="ARBA" id="ARBA00023163"/>
    </source>
</evidence>
<evidence type="ECO:0000313" key="10">
    <source>
        <dbReference type="EMBL" id="SIR53071.1"/>
    </source>
</evidence>
<feature type="domain" description="Response regulatory" evidence="8">
    <location>
        <begin position="1"/>
        <end position="81"/>
    </location>
</feature>
<feature type="domain" description="OmpR/PhoB-type" evidence="9">
    <location>
        <begin position="95"/>
        <end position="194"/>
    </location>
</feature>
<dbReference type="InterPro" id="IPR001867">
    <property type="entry name" value="OmpR/PhoB-type_DNA-bd"/>
</dbReference>